<dbReference type="Pfam" id="PF02310">
    <property type="entry name" value="B12-binding"/>
    <property type="match status" value="1"/>
</dbReference>
<dbReference type="RefSeq" id="WP_078810065.1">
    <property type="nucleotide sequence ID" value="NZ_FUWM01000012.1"/>
</dbReference>
<dbReference type="InterPro" id="IPR003759">
    <property type="entry name" value="Cbl-bd_cap"/>
</dbReference>
<dbReference type="InterPro" id="IPR050554">
    <property type="entry name" value="Met_Synthase/Corrinoid"/>
</dbReference>
<keyword evidence="7" id="KW-1185">Reference proteome</keyword>
<dbReference type="SUPFAM" id="SSF47644">
    <property type="entry name" value="Methionine synthase domain"/>
    <property type="match status" value="1"/>
</dbReference>
<dbReference type="PANTHER" id="PTHR45833:SF1">
    <property type="entry name" value="METHIONINE SYNTHASE"/>
    <property type="match status" value="1"/>
</dbReference>
<sequence>MSGNLVELMADLREDEALDLIKSQIEDGINPREILDDCKKAMEVIGNRFEEGEYFLPELMMSGEMLNDIMKVLKPHLEEEEDGEKLGTIVLGTVQGDIHDIGKDIVAFMLDINGFEVHDIGVDAPIQKFIDKIEEVDPDIVALSGFLTTVFDKMKETIDTIKAEGLRDNVKIMIGGGPIDDQIRKYTGADAFGDDAMEAVALAKKWMGSE</sequence>
<keyword evidence="3" id="KW-0170">Cobalt</keyword>
<feature type="domain" description="B12-binding N-terminal" evidence="5">
    <location>
        <begin position="1"/>
        <end position="85"/>
    </location>
</feature>
<evidence type="ECO:0000256" key="3">
    <source>
        <dbReference type="ARBA" id="ARBA00023285"/>
    </source>
</evidence>
<dbReference type="PANTHER" id="PTHR45833">
    <property type="entry name" value="METHIONINE SYNTHASE"/>
    <property type="match status" value="1"/>
</dbReference>
<dbReference type="OrthoDB" id="9783599at2"/>
<dbReference type="SUPFAM" id="SSF52242">
    <property type="entry name" value="Cobalamin (vitamin B12)-binding domain"/>
    <property type="match status" value="1"/>
</dbReference>
<dbReference type="Proteomes" id="UP000190625">
    <property type="component" value="Unassembled WGS sequence"/>
</dbReference>
<dbReference type="GO" id="GO:0031419">
    <property type="term" value="F:cobalamin binding"/>
    <property type="evidence" value="ECO:0007669"/>
    <property type="project" value="InterPro"/>
</dbReference>
<dbReference type="FunFam" id="3.40.50.280:FF:000003">
    <property type="entry name" value="Dimethylamine methyltransferase corrinoid protein"/>
    <property type="match status" value="1"/>
</dbReference>
<dbReference type="InterPro" id="IPR036724">
    <property type="entry name" value="Cobalamin-bd_sf"/>
</dbReference>
<dbReference type="GO" id="GO:0008705">
    <property type="term" value="F:methionine synthase activity"/>
    <property type="evidence" value="ECO:0007669"/>
    <property type="project" value="TreeGrafter"/>
</dbReference>
<dbReference type="EMBL" id="FUWM01000012">
    <property type="protein sequence ID" value="SJZ70571.1"/>
    <property type="molecule type" value="Genomic_DNA"/>
</dbReference>
<dbReference type="PROSITE" id="PS51332">
    <property type="entry name" value="B12_BINDING"/>
    <property type="match status" value="1"/>
</dbReference>
<organism evidence="6 7">
    <name type="scientific">Selenihalanaerobacter shriftii</name>
    <dbReference type="NCBI Taxonomy" id="142842"/>
    <lineage>
        <taxon>Bacteria</taxon>
        <taxon>Bacillati</taxon>
        <taxon>Bacillota</taxon>
        <taxon>Clostridia</taxon>
        <taxon>Halanaerobiales</taxon>
        <taxon>Halobacteroidaceae</taxon>
        <taxon>Selenihalanaerobacter</taxon>
    </lineage>
</organism>
<dbReference type="STRING" id="142842.SAMN02745118_01592"/>
<evidence type="ECO:0000313" key="7">
    <source>
        <dbReference type="Proteomes" id="UP000190625"/>
    </source>
</evidence>
<feature type="domain" description="B12-binding" evidence="4">
    <location>
        <begin position="86"/>
        <end position="210"/>
    </location>
</feature>
<dbReference type="AlphaFoldDB" id="A0A1T4MUJ1"/>
<evidence type="ECO:0000256" key="1">
    <source>
        <dbReference type="ARBA" id="ARBA00010854"/>
    </source>
</evidence>
<dbReference type="Pfam" id="PF02607">
    <property type="entry name" value="B12-binding_2"/>
    <property type="match status" value="1"/>
</dbReference>
<dbReference type="InterPro" id="IPR036594">
    <property type="entry name" value="Meth_synthase_dom"/>
</dbReference>
<gene>
    <name evidence="6" type="ORF">SAMN02745118_01592</name>
</gene>
<reference evidence="7" key="1">
    <citation type="submission" date="2017-02" db="EMBL/GenBank/DDBJ databases">
        <authorList>
            <person name="Varghese N."/>
            <person name="Submissions S."/>
        </authorList>
    </citation>
    <scope>NUCLEOTIDE SEQUENCE [LARGE SCALE GENOMIC DNA]</scope>
    <source>
        <strain evidence="7">ATCC BAA-73</strain>
    </source>
</reference>
<evidence type="ECO:0000259" key="5">
    <source>
        <dbReference type="PROSITE" id="PS51337"/>
    </source>
</evidence>
<dbReference type="GO" id="GO:0005829">
    <property type="term" value="C:cytosol"/>
    <property type="evidence" value="ECO:0007669"/>
    <property type="project" value="TreeGrafter"/>
</dbReference>
<dbReference type="GO" id="GO:0046653">
    <property type="term" value="P:tetrahydrofolate metabolic process"/>
    <property type="evidence" value="ECO:0007669"/>
    <property type="project" value="TreeGrafter"/>
</dbReference>
<keyword evidence="2" id="KW-0479">Metal-binding</keyword>
<accession>A0A1T4MUJ1</accession>
<dbReference type="InterPro" id="IPR006158">
    <property type="entry name" value="Cobalamin-bd"/>
</dbReference>
<dbReference type="SMART" id="SM01018">
    <property type="entry name" value="B12-binding_2"/>
    <property type="match status" value="1"/>
</dbReference>
<dbReference type="PROSITE" id="PS51337">
    <property type="entry name" value="B12_BINDING_NTER"/>
    <property type="match status" value="1"/>
</dbReference>
<proteinExistence type="inferred from homology"/>
<dbReference type="GO" id="GO:0050667">
    <property type="term" value="P:homocysteine metabolic process"/>
    <property type="evidence" value="ECO:0007669"/>
    <property type="project" value="TreeGrafter"/>
</dbReference>
<dbReference type="GO" id="GO:0046872">
    <property type="term" value="F:metal ion binding"/>
    <property type="evidence" value="ECO:0007669"/>
    <property type="project" value="UniProtKB-KW"/>
</dbReference>
<evidence type="ECO:0000313" key="6">
    <source>
        <dbReference type="EMBL" id="SJZ70571.1"/>
    </source>
</evidence>
<evidence type="ECO:0000259" key="4">
    <source>
        <dbReference type="PROSITE" id="PS51332"/>
    </source>
</evidence>
<evidence type="ECO:0000256" key="2">
    <source>
        <dbReference type="ARBA" id="ARBA00022723"/>
    </source>
</evidence>
<name>A0A1T4MUJ1_9FIRM</name>
<dbReference type="Gene3D" id="1.10.1240.10">
    <property type="entry name" value="Methionine synthase domain"/>
    <property type="match status" value="1"/>
</dbReference>
<comment type="similarity">
    <text evidence="1">Belongs to the methylamine corrinoid protein family.</text>
</comment>
<dbReference type="Gene3D" id="3.40.50.280">
    <property type="entry name" value="Cobalamin-binding domain"/>
    <property type="match status" value="1"/>
</dbReference>
<protein>
    <submittedName>
        <fullName evidence="6">Methanogenic corrinoid protein MtbC1</fullName>
    </submittedName>
</protein>